<name>D1BWA3_XYLCX</name>
<evidence type="ECO:0000313" key="2">
    <source>
        <dbReference type="EMBL" id="ACZ31448.1"/>
    </source>
</evidence>
<dbReference type="HOGENOM" id="CLU_118076_0_0_11"/>
<dbReference type="Gene3D" id="3.40.50.1240">
    <property type="entry name" value="Phosphoglycerate mutase-like"/>
    <property type="match status" value="1"/>
</dbReference>
<evidence type="ECO:0000256" key="1">
    <source>
        <dbReference type="ARBA" id="ARBA00022801"/>
    </source>
</evidence>
<reference evidence="2 3" key="2">
    <citation type="journal article" date="2010" name="Stand. Genomic Sci.">
        <title>Complete genome sequence of Xylanimonas cellulosilytica type strain (XIL07).</title>
        <authorList>
            <person name="Foster B."/>
            <person name="Pukall R."/>
            <person name="Abt B."/>
            <person name="Nolan M."/>
            <person name="Glavina Del Rio T."/>
            <person name="Chen F."/>
            <person name="Lucas S."/>
            <person name="Tice H."/>
            <person name="Pitluck S."/>
            <person name="Cheng J.-F."/>
            <person name="Chertkov O."/>
            <person name="Brettin T."/>
            <person name="Han C."/>
            <person name="Detter J.C."/>
            <person name="Bruce D."/>
            <person name="Goodwin L."/>
            <person name="Ivanova N."/>
            <person name="Mavromatis K."/>
            <person name="Pati A."/>
            <person name="Mikhailova N."/>
            <person name="Chen A."/>
            <person name="Palaniappan K."/>
            <person name="Land M."/>
            <person name="Hauser L."/>
            <person name="Chang Y.-J."/>
            <person name="Jeffries C.D."/>
            <person name="Chain P."/>
            <person name="Rohde M."/>
            <person name="Goeker M."/>
            <person name="Bristow J."/>
            <person name="Eisen J.A."/>
            <person name="Markowitz V."/>
            <person name="Hugenholtz P."/>
            <person name="Kyrpides N.C."/>
            <person name="Klenk H.-P."/>
            <person name="Lapidus A."/>
        </authorList>
    </citation>
    <scope>NUCLEOTIDE SEQUENCE [LARGE SCALE GENOMIC DNA]</scope>
    <source>
        <strain evidence="3">DSM 15894 / CECT 5975 / LMG 20990 / XIL07</strain>
    </source>
</reference>
<dbReference type="Proteomes" id="UP000002255">
    <property type="component" value="Chromosome"/>
</dbReference>
<dbReference type="SMART" id="SM00855">
    <property type="entry name" value="PGAM"/>
    <property type="match status" value="1"/>
</dbReference>
<dbReference type="Pfam" id="PF00300">
    <property type="entry name" value="His_Phos_1"/>
    <property type="match status" value="1"/>
</dbReference>
<dbReference type="STRING" id="446471.Xcel_2433"/>
<protein>
    <submittedName>
        <fullName evidence="2">Phosphoglycerate mutase</fullName>
    </submittedName>
</protein>
<dbReference type="CDD" id="cd07067">
    <property type="entry name" value="HP_PGM_like"/>
    <property type="match status" value="1"/>
</dbReference>
<dbReference type="eggNOG" id="COG0406">
    <property type="taxonomic scope" value="Bacteria"/>
</dbReference>
<dbReference type="PANTHER" id="PTHR20935:SF0">
    <property type="entry name" value="SERINE_THREONINE-PROTEIN PHOSPHATASE PGAM5, MITOCHONDRIAL"/>
    <property type="match status" value="1"/>
</dbReference>
<organism evidence="2 3">
    <name type="scientific">Xylanimonas cellulosilytica (strain DSM 15894 / JCM 12276 / CECT 5975 / KCTC 9989 / LMG 20990 / NBRC 107835 / XIL07)</name>
    <dbReference type="NCBI Taxonomy" id="446471"/>
    <lineage>
        <taxon>Bacteria</taxon>
        <taxon>Bacillati</taxon>
        <taxon>Actinomycetota</taxon>
        <taxon>Actinomycetes</taxon>
        <taxon>Micrococcales</taxon>
        <taxon>Promicromonosporaceae</taxon>
        <taxon>Xylanimonas</taxon>
    </lineage>
</organism>
<dbReference type="EMBL" id="CP001821">
    <property type="protein sequence ID" value="ACZ31448.1"/>
    <property type="molecule type" value="Genomic_DNA"/>
</dbReference>
<sequence length="195" mass="20959">MTRRLSIARHGEADAFGSLTDTGRHQAARLGERLAAQPIDVIWHSPLPRAQETAAIVAEHLPGVPVLDAPELIDHVPYVPAPGEAPSSWAGFFDGFDDAEASHGHALADALTRRFGAAGSRATHEVLITHAYQVAWLVRHALAAPPVAWLRVPVANTGLTVVEHRAHEASALLMLNDLSHLPRHLRWTGFAAAPP</sequence>
<gene>
    <name evidence="2" type="ordered locus">Xcel_2433</name>
</gene>
<dbReference type="SUPFAM" id="SSF53254">
    <property type="entry name" value="Phosphoglycerate mutase-like"/>
    <property type="match status" value="1"/>
</dbReference>
<dbReference type="InterPro" id="IPR013078">
    <property type="entry name" value="His_Pase_superF_clade-1"/>
</dbReference>
<proteinExistence type="predicted"/>
<keyword evidence="1" id="KW-0378">Hydrolase</keyword>
<dbReference type="RefSeq" id="WP_012879190.1">
    <property type="nucleotide sequence ID" value="NC_013530.1"/>
</dbReference>
<dbReference type="KEGG" id="xce:Xcel_2433"/>
<dbReference type="InterPro" id="IPR051021">
    <property type="entry name" value="Mito_Ser/Thr_phosphatase"/>
</dbReference>
<keyword evidence="3" id="KW-1185">Reference proteome</keyword>
<dbReference type="PANTHER" id="PTHR20935">
    <property type="entry name" value="PHOSPHOGLYCERATE MUTASE-RELATED"/>
    <property type="match status" value="1"/>
</dbReference>
<dbReference type="OrthoDB" id="9800841at2"/>
<evidence type="ECO:0000313" key="3">
    <source>
        <dbReference type="Proteomes" id="UP000002255"/>
    </source>
</evidence>
<dbReference type="InterPro" id="IPR029033">
    <property type="entry name" value="His_PPase_superfam"/>
</dbReference>
<dbReference type="AlphaFoldDB" id="D1BWA3"/>
<dbReference type="GO" id="GO:0016787">
    <property type="term" value="F:hydrolase activity"/>
    <property type="evidence" value="ECO:0007669"/>
    <property type="project" value="UniProtKB-KW"/>
</dbReference>
<reference evidence="3" key="1">
    <citation type="submission" date="2009-11" db="EMBL/GenBank/DDBJ databases">
        <title>The complete chromosome of Xylanimonas cellulosilytica DSM 15894.</title>
        <authorList>
            <consortium name="US DOE Joint Genome Institute (JGI-PGF)"/>
            <person name="Lucas S."/>
            <person name="Copeland A."/>
            <person name="Lapidus A."/>
            <person name="Glavina del Rio T."/>
            <person name="Dalin E."/>
            <person name="Tice H."/>
            <person name="Bruce D."/>
            <person name="Goodwin L."/>
            <person name="Pitluck S."/>
            <person name="Kyrpides N."/>
            <person name="Mavromatis K."/>
            <person name="Ivanova N."/>
            <person name="Mikhailova N."/>
            <person name="Foster B."/>
            <person name="Clum A."/>
            <person name="Brettin T."/>
            <person name="Detter J.C."/>
            <person name="Han C."/>
            <person name="Larimer F."/>
            <person name="Land M."/>
            <person name="Hauser L."/>
            <person name="Markowitz V."/>
            <person name="Cheng J.F."/>
            <person name="Hugenholtz P."/>
            <person name="Woyke T."/>
            <person name="Wu D."/>
            <person name="Gehrich-Schroeter G."/>
            <person name="Schneider S."/>
            <person name="Pukall S.R."/>
            <person name="Klenk H.P."/>
            <person name="Eisen J.A."/>
        </authorList>
    </citation>
    <scope>NUCLEOTIDE SEQUENCE [LARGE SCALE GENOMIC DNA]</scope>
    <source>
        <strain evidence="3">DSM 15894 / CECT 5975 / LMG 20990 / XIL07</strain>
    </source>
</reference>
<accession>D1BWA3</accession>